<dbReference type="PANTHER" id="PTHR11059:SF0">
    <property type="entry name" value="DNA REPAIR PROTEIN RECN"/>
    <property type="match status" value="1"/>
</dbReference>
<dbReference type="PIRSF" id="PIRSF003128">
    <property type="entry name" value="RecN"/>
    <property type="match status" value="1"/>
</dbReference>
<evidence type="ECO:0000313" key="13">
    <source>
        <dbReference type="Proteomes" id="UP000275461"/>
    </source>
</evidence>
<keyword evidence="4" id="KW-0547">Nucleotide-binding</keyword>
<dbReference type="Pfam" id="PF02463">
    <property type="entry name" value="SMC_N"/>
    <property type="match status" value="1"/>
</dbReference>
<dbReference type="InterPro" id="IPR004604">
    <property type="entry name" value="DNA_recomb/repair_RecN"/>
</dbReference>
<evidence type="ECO:0000259" key="11">
    <source>
        <dbReference type="Pfam" id="PF02463"/>
    </source>
</evidence>
<evidence type="ECO:0000256" key="4">
    <source>
        <dbReference type="ARBA" id="ARBA00022741"/>
    </source>
</evidence>
<dbReference type="GO" id="GO:0009432">
    <property type="term" value="P:SOS response"/>
    <property type="evidence" value="ECO:0007669"/>
    <property type="project" value="TreeGrafter"/>
</dbReference>
<comment type="function">
    <text evidence="1 9">May be involved in recombinational repair of damaged DNA.</text>
</comment>
<dbReference type="GO" id="GO:0043590">
    <property type="term" value="C:bacterial nucleoid"/>
    <property type="evidence" value="ECO:0007669"/>
    <property type="project" value="TreeGrafter"/>
</dbReference>
<feature type="domain" description="RecF/RecN/SMC N-terminal" evidence="11">
    <location>
        <begin position="2"/>
        <end position="513"/>
    </location>
</feature>
<dbReference type="AlphaFoldDB" id="A0A498C944"/>
<evidence type="ECO:0000256" key="7">
    <source>
        <dbReference type="ARBA" id="ARBA00023204"/>
    </source>
</evidence>
<comment type="caution">
    <text evidence="12">The sequence shown here is derived from an EMBL/GenBank/DDBJ whole genome shotgun (WGS) entry which is preliminary data.</text>
</comment>
<organism evidence="12 13">
    <name type="scientific">Alkalispirillum mobile</name>
    <dbReference type="NCBI Taxonomy" id="85925"/>
    <lineage>
        <taxon>Bacteria</taxon>
        <taxon>Pseudomonadati</taxon>
        <taxon>Pseudomonadota</taxon>
        <taxon>Gammaproteobacteria</taxon>
        <taxon>Chromatiales</taxon>
        <taxon>Ectothiorhodospiraceae</taxon>
        <taxon>Alkalispirillum</taxon>
    </lineage>
</organism>
<dbReference type="RefSeq" id="WP_121441227.1">
    <property type="nucleotide sequence ID" value="NZ_RCDA01000001.1"/>
</dbReference>
<keyword evidence="10" id="KW-0175">Coiled coil</keyword>
<dbReference type="FunFam" id="3.40.50.300:FF:000356">
    <property type="entry name" value="DNA repair protein RecN"/>
    <property type="match status" value="1"/>
</dbReference>
<evidence type="ECO:0000313" key="12">
    <source>
        <dbReference type="EMBL" id="RLK50766.1"/>
    </source>
</evidence>
<accession>A0A498C944</accession>
<sequence>MLSHIHIRDFAIVDQLELDFGPGMNVLTGETGAGKSILLDALGLCLGDKAESGTVRPGTQRADLSVGFRLADDSPVHDWLAEHDLDEDGDCILRRTIHESGRTRGYINGRPAPLNLLKGLGEQLVDIHGQHAHQLLLRRHVQRQILDEHGEETAPLDRVRDLYQQIRDVDEELQALEGDQDSHEDRIALLRYQVEELTALELTREGIEGLEQEQKRLANAGALIQMAQQLLNQLYDDEQSAQAALGRAGRELEEQAGLDPTLDEARELFANALVQVEEGCDALRRFADHLEVDPERLAWAEEQLGQLSDLARKHRCRPEALPERLDTLQAELDKLEGAGERVQQLREQRQSLERAYRDAALQLSNNRQQSATALEKRVAELLAELSMGGAELQIQLGHDPDGDPTPHGLDQVEFLVRTNPGQPAGPLAKVASGGELSRLGLALQVASAKGTGTPTLTLVFDEADSGIGGAVAEVVGRLLASLGRRYQVLCITHLPQVAAQAGCHYRVSKQTEAEQTRTRVTPLLGEQRIQEVARMLGGVEISDNTLASAREMLERGAGADTATS</sequence>
<keyword evidence="5 9" id="KW-0227">DNA damage</keyword>
<evidence type="ECO:0000256" key="9">
    <source>
        <dbReference type="PIRNR" id="PIRNR003128"/>
    </source>
</evidence>
<reference evidence="12 13" key="1">
    <citation type="submission" date="2018-10" db="EMBL/GenBank/DDBJ databases">
        <title>Genomic Encyclopedia of Type Strains, Phase IV (KMG-IV): sequencing the most valuable type-strain genomes for metagenomic binning, comparative biology and taxonomic classification.</title>
        <authorList>
            <person name="Goeker M."/>
        </authorList>
    </citation>
    <scope>NUCLEOTIDE SEQUENCE [LARGE SCALE GENOMIC DNA]</scope>
    <source>
        <strain evidence="12 13">DSM 12769</strain>
    </source>
</reference>
<gene>
    <name evidence="12" type="ORF">DFR31_0672</name>
</gene>
<dbReference type="Proteomes" id="UP000275461">
    <property type="component" value="Unassembled WGS sequence"/>
</dbReference>
<evidence type="ECO:0000256" key="8">
    <source>
        <dbReference type="ARBA" id="ARBA00033408"/>
    </source>
</evidence>
<evidence type="ECO:0000256" key="2">
    <source>
        <dbReference type="ARBA" id="ARBA00009441"/>
    </source>
</evidence>
<dbReference type="NCBIfam" id="NF008121">
    <property type="entry name" value="PRK10869.1"/>
    <property type="match status" value="1"/>
</dbReference>
<dbReference type="FunFam" id="3.40.50.300:FF:000319">
    <property type="entry name" value="DNA repair protein RecN"/>
    <property type="match status" value="1"/>
</dbReference>
<dbReference type="SUPFAM" id="SSF52540">
    <property type="entry name" value="P-loop containing nucleoside triphosphate hydrolases"/>
    <property type="match status" value="2"/>
</dbReference>
<dbReference type="EMBL" id="RCDA01000001">
    <property type="protein sequence ID" value="RLK50766.1"/>
    <property type="molecule type" value="Genomic_DNA"/>
</dbReference>
<keyword evidence="6" id="KW-0067">ATP-binding</keyword>
<evidence type="ECO:0000256" key="6">
    <source>
        <dbReference type="ARBA" id="ARBA00022840"/>
    </source>
</evidence>
<protein>
    <recommendedName>
        <fullName evidence="3 9">DNA repair protein RecN</fullName>
    </recommendedName>
    <alternativeName>
        <fullName evidence="8 9">Recombination protein N</fullName>
    </alternativeName>
</protein>
<dbReference type="CDD" id="cd03241">
    <property type="entry name" value="ABC_RecN"/>
    <property type="match status" value="2"/>
</dbReference>
<dbReference type="InterPro" id="IPR027417">
    <property type="entry name" value="P-loop_NTPase"/>
</dbReference>
<evidence type="ECO:0000256" key="5">
    <source>
        <dbReference type="ARBA" id="ARBA00022763"/>
    </source>
</evidence>
<evidence type="ECO:0000256" key="3">
    <source>
        <dbReference type="ARBA" id="ARBA00021315"/>
    </source>
</evidence>
<keyword evidence="7 9" id="KW-0234">DNA repair</keyword>
<comment type="similarity">
    <text evidence="2 9">Belongs to the RecN family.</text>
</comment>
<dbReference type="GO" id="GO:0006310">
    <property type="term" value="P:DNA recombination"/>
    <property type="evidence" value="ECO:0007669"/>
    <property type="project" value="InterPro"/>
</dbReference>
<evidence type="ECO:0000256" key="1">
    <source>
        <dbReference type="ARBA" id="ARBA00003618"/>
    </source>
</evidence>
<keyword evidence="13" id="KW-1185">Reference proteome</keyword>
<dbReference type="Gene3D" id="3.40.50.300">
    <property type="entry name" value="P-loop containing nucleotide triphosphate hydrolases"/>
    <property type="match status" value="2"/>
</dbReference>
<dbReference type="InterPro" id="IPR003395">
    <property type="entry name" value="RecF/RecN/SMC_N"/>
</dbReference>
<dbReference type="GO" id="GO:0006281">
    <property type="term" value="P:DNA repair"/>
    <property type="evidence" value="ECO:0007669"/>
    <property type="project" value="UniProtKB-KW"/>
</dbReference>
<dbReference type="NCBIfam" id="TIGR00634">
    <property type="entry name" value="recN"/>
    <property type="match status" value="1"/>
</dbReference>
<dbReference type="GO" id="GO:0005524">
    <property type="term" value="F:ATP binding"/>
    <property type="evidence" value="ECO:0007669"/>
    <property type="project" value="UniProtKB-KW"/>
</dbReference>
<name>A0A498C944_9GAMM</name>
<feature type="coiled-coil region" evidence="10">
    <location>
        <begin position="325"/>
        <end position="369"/>
    </location>
</feature>
<feature type="coiled-coil region" evidence="10">
    <location>
        <begin position="159"/>
        <end position="230"/>
    </location>
</feature>
<dbReference type="PANTHER" id="PTHR11059">
    <property type="entry name" value="DNA REPAIR PROTEIN RECN"/>
    <property type="match status" value="1"/>
</dbReference>
<evidence type="ECO:0000256" key="10">
    <source>
        <dbReference type="SAM" id="Coils"/>
    </source>
</evidence>
<dbReference type="OrthoDB" id="9806954at2"/>
<proteinExistence type="inferred from homology"/>